<dbReference type="EMBL" id="CM042043">
    <property type="protein sequence ID" value="KAI3694004.1"/>
    <property type="molecule type" value="Genomic_DNA"/>
</dbReference>
<evidence type="ECO:0000313" key="1">
    <source>
        <dbReference type="EMBL" id="KAI3694004.1"/>
    </source>
</evidence>
<reference evidence="1 2" key="2">
    <citation type="journal article" date="2022" name="Mol. Ecol. Resour.">
        <title>The genomes of chicory, endive, great burdock and yacon provide insights into Asteraceae paleo-polyploidization history and plant inulin production.</title>
        <authorList>
            <person name="Fan W."/>
            <person name="Wang S."/>
            <person name="Wang H."/>
            <person name="Wang A."/>
            <person name="Jiang F."/>
            <person name="Liu H."/>
            <person name="Zhao H."/>
            <person name="Xu D."/>
            <person name="Zhang Y."/>
        </authorList>
    </citation>
    <scope>NUCLEOTIDE SEQUENCE [LARGE SCALE GENOMIC DNA]</scope>
    <source>
        <strain evidence="2">cv. Yunnan</strain>
        <tissue evidence="1">Leaves</tissue>
    </source>
</reference>
<organism evidence="1 2">
    <name type="scientific">Smallanthus sonchifolius</name>
    <dbReference type="NCBI Taxonomy" id="185202"/>
    <lineage>
        <taxon>Eukaryota</taxon>
        <taxon>Viridiplantae</taxon>
        <taxon>Streptophyta</taxon>
        <taxon>Embryophyta</taxon>
        <taxon>Tracheophyta</taxon>
        <taxon>Spermatophyta</taxon>
        <taxon>Magnoliopsida</taxon>
        <taxon>eudicotyledons</taxon>
        <taxon>Gunneridae</taxon>
        <taxon>Pentapetalae</taxon>
        <taxon>asterids</taxon>
        <taxon>campanulids</taxon>
        <taxon>Asterales</taxon>
        <taxon>Asteraceae</taxon>
        <taxon>Asteroideae</taxon>
        <taxon>Heliantheae alliance</taxon>
        <taxon>Millerieae</taxon>
        <taxon>Smallanthus</taxon>
    </lineage>
</organism>
<dbReference type="Proteomes" id="UP001056120">
    <property type="component" value="Linkage Group LG26"/>
</dbReference>
<comment type="caution">
    <text evidence="1">The sequence shown here is derived from an EMBL/GenBank/DDBJ whole genome shotgun (WGS) entry which is preliminary data.</text>
</comment>
<accession>A0ACB8Z7Q2</accession>
<evidence type="ECO:0000313" key="2">
    <source>
        <dbReference type="Proteomes" id="UP001056120"/>
    </source>
</evidence>
<name>A0ACB8Z7Q2_9ASTR</name>
<sequence length="164" mass="18698">MSSPAQTNHLLLHLCPLNLFNFPSNYKSESVISRRLQLPAHHTDCRRRCHFLHSTVLILQIVLFVLGHTSFIFTPNPLGILIKISFLMGPMMISGHAYLNFMGNEFGHPKALGTIQKTREGENVGDMHSRLEMEPIYCNHITPSEIFNHLSSGEKLWLRIEDPP</sequence>
<keyword evidence="2" id="KW-1185">Reference proteome</keyword>
<protein>
    <submittedName>
        <fullName evidence="1">Uncharacterized protein</fullName>
    </submittedName>
</protein>
<reference evidence="2" key="1">
    <citation type="journal article" date="2022" name="Mol. Ecol. Resour.">
        <title>The genomes of chicory, endive, great burdock and yacon provide insights into Asteraceae palaeo-polyploidization history and plant inulin production.</title>
        <authorList>
            <person name="Fan W."/>
            <person name="Wang S."/>
            <person name="Wang H."/>
            <person name="Wang A."/>
            <person name="Jiang F."/>
            <person name="Liu H."/>
            <person name="Zhao H."/>
            <person name="Xu D."/>
            <person name="Zhang Y."/>
        </authorList>
    </citation>
    <scope>NUCLEOTIDE SEQUENCE [LARGE SCALE GENOMIC DNA]</scope>
    <source>
        <strain evidence="2">cv. Yunnan</strain>
    </source>
</reference>
<proteinExistence type="predicted"/>
<gene>
    <name evidence="1" type="ORF">L1987_76962</name>
</gene>